<dbReference type="EMBL" id="JAPFFF010000007">
    <property type="protein sequence ID" value="KAK8885614.1"/>
    <property type="molecule type" value="Genomic_DNA"/>
</dbReference>
<organism evidence="2 3">
    <name type="scientific">Tritrichomonas musculus</name>
    <dbReference type="NCBI Taxonomy" id="1915356"/>
    <lineage>
        <taxon>Eukaryota</taxon>
        <taxon>Metamonada</taxon>
        <taxon>Parabasalia</taxon>
        <taxon>Tritrichomonadida</taxon>
        <taxon>Tritrichomonadidae</taxon>
        <taxon>Tritrichomonas</taxon>
    </lineage>
</organism>
<dbReference type="SMART" id="SM00220">
    <property type="entry name" value="S_TKc"/>
    <property type="match status" value="1"/>
</dbReference>
<dbReference type="InterPro" id="IPR053139">
    <property type="entry name" value="Surface_bspA-like"/>
</dbReference>
<comment type="caution">
    <text evidence="2">The sequence shown here is derived from an EMBL/GenBank/DDBJ whole genome shotgun (WGS) entry which is preliminary data.</text>
</comment>
<name>A0ABR2K3B6_9EUKA</name>
<dbReference type="PANTHER" id="PTHR45661">
    <property type="entry name" value="SURFACE ANTIGEN"/>
    <property type="match status" value="1"/>
</dbReference>
<evidence type="ECO:0000313" key="2">
    <source>
        <dbReference type="EMBL" id="KAK8885614.1"/>
    </source>
</evidence>
<reference evidence="2 3" key="1">
    <citation type="submission" date="2024-04" db="EMBL/GenBank/DDBJ databases">
        <title>Tritrichomonas musculus Genome.</title>
        <authorList>
            <person name="Alves-Ferreira E."/>
            <person name="Grigg M."/>
            <person name="Lorenzi H."/>
            <person name="Galac M."/>
        </authorList>
    </citation>
    <scope>NUCLEOTIDE SEQUENCE [LARGE SCALE GENOMIC DNA]</scope>
    <source>
        <strain evidence="2 3">EAF2021</strain>
    </source>
</reference>
<dbReference type="SUPFAM" id="SSF52058">
    <property type="entry name" value="L domain-like"/>
    <property type="match status" value="4"/>
</dbReference>
<dbReference type="PROSITE" id="PS00108">
    <property type="entry name" value="PROTEIN_KINASE_ST"/>
    <property type="match status" value="1"/>
</dbReference>
<keyword evidence="3" id="KW-1185">Reference proteome</keyword>
<dbReference type="InterPro" id="IPR026906">
    <property type="entry name" value="LRR_5"/>
</dbReference>
<dbReference type="Pfam" id="PF00069">
    <property type="entry name" value="Pkinase"/>
    <property type="match status" value="1"/>
</dbReference>
<dbReference type="SUPFAM" id="SSF56112">
    <property type="entry name" value="Protein kinase-like (PK-like)"/>
    <property type="match status" value="1"/>
</dbReference>
<dbReference type="InterPro" id="IPR000719">
    <property type="entry name" value="Prot_kinase_dom"/>
</dbReference>
<evidence type="ECO:0000259" key="1">
    <source>
        <dbReference type="PROSITE" id="PS50011"/>
    </source>
</evidence>
<dbReference type="PANTHER" id="PTHR45661:SF3">
    <property type="entry name" value="IG-LIKE DOMAIN-CONTAINING PROTEIN"/>
    <property type="match status" value="1"/>
</dbReference>
<dbReference type="PROSITE" id="PS50011">
    <property type="entry name" value="PROTEIN_KINASE_DOM"/>
    <property type="match status" value="1"/>
</dbReference>
<accession>A0ABR2K3B6</accession>
<sequence length="1727" mass="196891">MKNTIIFIGKFDEELFFLEKKIINLQNDSQFNITLDSSSTSCFAELPIIGYDYYANIIIGNINQIRFIENLILNSKIILFVFNFTKPETLEFLNAQIFPVISKLKSKCEQERILIGMNYDQVKNSDMYNLIQETMENLNCSKYFEEISNKSSLQPQNFHNFKIFTNLNEYLATKLTKKDFISTEDSNNIVIRLENSLVIKLFKKYKKATIIKSPNVSGDLRIPSFIQFNSTKYEIALIGFNAFCDTSLKSLAFEPDSKLKGISNCAFDNSSLTSFYIPANLSNLDDLWCRRASKLKMIEIDPKNVFFSIENDLLIYDKSEVVLALHNFSGDFSVPSGIILIRHSAFNECKGIRSFSSISSSKLTIGNFSFNNCENLEKVEIKNKSDVNIGKSSFSFLPKLSSIEIECDCLTLGERSFEKCTSISSISFSKVKRIIIDDCAFNGCLNFETFAVENANEISFRKDCFINTNLKELILNADVMNFDDNCFNGCHSLKSIEIECKEKFELNQKTFFGCESLNEIKIKTSSDLNLHKNCFSDTKNLISVELIANKVIFDNNCFNNALMSSILIQSDDDISINSKMFGNYQGPSEKMIIKSLSNLTLHKNCFAYQSKLKNVDLSANHLLIENYCFDNCSSLSSFAISKSFDVKIGVLQFCNCNELENIEIEVESKLDLESSCFADSFNLKEVIIVGGNVKFNDLCFNNCKSLSSIVIANTETVDLSAALFYKCKSLEIIDIESKSSIKICSGCFYEAKKLKTIILESENIFIGSGCFFNCESLESFNIKNAQIITIENNVFEGCKNIEKIKINSKSSISIGSNCFLKAFKLKSIDLSCDKLTIKSFSESEQEKLFSNNFDKLVKDNNHHLVHEFEVLDENDINKYVVLSKCGTGTFSKVYQVKNNNKIYAKKVFKSKIFAEERIINDQKVFKKDINKMQTFINEYDMLKGLDHPNIIKTYGIFYGIETRNEDKNQVFTNPPSIILEYCKYSLKLLIEDLTDMERVRIIYEICIAMKYVHDKKITHRDLKPENILIDSNRHAKIGDFGTSTILSNLYSQTPFIGTIKYMAPEMMYGKYDHKVDIYSFGVLLYFILSRGETPRLESSDQQVKIPDGKFNNFASELIQKCMSYSPDNRPNFEDIINEINENDFKLINGVEKDLLSIILDLPSYEHSCLNCFNYTSLESVKLNADSFLLVGNNFFNKAKKLSSIELKSRNVSIDEQAFKGCCNLEKIVFDDETNIILGFECFAHTKIKSFNINAKLLLIGSSSFKNCSSLQSFNVPNATTINIFENAFFGCENIKYFNIDKSNEIFLDNFCLNDLYSIELQTSIFRIKENALSNCSRLTLFNVKCDNDIVINRNTFNGCDSLKNVFLISSSRIILMNSCFSSIKKLDSLLVDCERFHFDIDLFKNDISVSNFSLRCQTDINTFIFSNCDSFNEINLESDSSIILSPRSFENTKKLISIILKANSIIIKEDCFINCQSFKYFKIHESNFVTIENFIFYKCDDLQNVYIVINSNLQIIKKSFYGSINLSSVTLIGNDITIEEESFQKFKKILALKIKAVNVEIGKNAFYGCEKLESVNINDFRARNQLLFDFHSQNVIIEENSFSKCSSLSSFSIIEAEKVTLNNGVFLGCCNLVNVSICSEFKIDICSDCFKNLNKLSSVYFSSKEISLGQECLQNCSSLRFLTLDNANHIIIEKNVFAGDLNLHLDSVKYNDGAEIDDTSYELDKLL</sequence>
<dbReference type="Gene3D" id="3.80.10.10">
    <property type="entry name" value="Ribonuclease Inhibitor"/>
    <property type="match status" value="5"/>
</dbReference>
<dbReference type="Gene3D" id="1.10.510.10">
    <property type="entry name" value="Transferase(Phosphotransferase) domain 1"/>
    <property type="match status" value="1"/>
</dbReference>
<dbReference type="InterPro" id="IPR032675">
    <property type="entry name" value="LRR_dom_sf"/>
</dbReference>
<dbReference type="Pfam" id="PF13306">
    <property type="entry name" value="LRR_5"/>
    <property type="match status" value="8"/>
</dbReference>
<dbReference type="InterPro" id="IPR008271">
    <property type="entry name" value="Ser/Thr_kinase_AS"/>
</dbReference>
<feature type="domain" description="Protein kinase" evidence="1">
    <location>
        <begin position="879"/>
        <end position="1145"/>
    </location>
</feature>
<dbReference type="Proteomes" id="UP001470230">
    <property type="component" value="Unassembled WGS sequence"/>
</dbReference>
<proteinExistence type="predicted"/>
<protein>
    <recommendedName>
        <fullName evidence="1">Protein kinase domain-containing protein</fullName>
    </recommendedName>
</protein>
<evidence type="ECO:0000313" key="3">
    <source>
        <dbReference type="Proteomes" id="UP001470230"/>
    </source>
</evidence>
<dbReference type="InterPro" id="IPR011009">
    <property type="entry name" value="Kinase-like_dom_sf"/>
</dbReference>
<gene>
    <name evidence="2" type="ORF">M9Y10_041064</name>
</gene>